<dbReference type="Proteomes" id="UP000245921">
    <property type="component" value="Unassembled WGS sequence"/>
</dbReference>
<accession>A0AA45C4R6</accession>
<evidence type="ECO:0000313" key="2">
    <source>
        <dbReference type="Proteomes" id="UP000245921"/>
    </source>
</evidence>
<keyword evidence="2" id="KW-1185">Reference proteome</keyword>
<name>A0AA45C4R6_9BACT</name>
<dbReference type="RefSeq" id="WP_109606401.1">
    <property type="nucleotide sequence ID" value="NZ_JAMHJO010000020.1"/>
</dbReference>
<dbReference type="AlphaFoldDB" id="A0AA45C4R6"/>
<gene>
    <name evidence="1" type="ORF">C7380_12613</name>
</gene>
<protein>
    <submittedName>
        <fullName evidence="1">Uncharacterized protein</fullName>
    </submittedName>
</protein>
<sequence>MKVFLVKYHGFIDKNPDVLFLRDYFFELLKRYDKDLLSYKGILQKIINNVESGNLKMNFFERILNNLSHYSGHSIFYWNECIREFDSRKKFSFFKENKFKIDKRAVSIIKQSSNDFILISENYLTEKLINSKLEFASLDKSYFNYIFHSKNSYINFNNNSIISFISKKWDIEKENLILLENTDIIDSCLKNDYFKKRIC</sequence>
<organism evidence="1 2">
    <name type="scientific">Oceanotoga teriensis</name>
    <dbReference type="NCBI Taxonomy" id="515440"/>
    <lineage>
        <taxon>Bacteria</taxon>
        <taxon>Thermotogati</taxon>
        <taxon>Thermotogota</taxon>
        <taxon>Thermotogae</taxon>
        <taxon>Petrotogales</taxon>
        <taxon>Petrotogaceae</taxon>
        <taxon>Oceanotoga</taxon>
    </lineage>
</organism>
<dbReference type="EMBL" id="QGGI01000026">
    <property type="protein sequence ID" value="PWJ87131.1"/>
    <property type="molecule type" value="Genomic_DNA"/>
</dbReference>
<proteinExistence type="predicted"/>
<comment type="caution">
    <text evidence="1">The sequence shown here is derived from an EMBL/GenBank/DDBJ whole genome shotgun (WGS) entry which is preliminary data.</text>
</comment>
<reference evidence="1 2" key="1">
    <citation type="submission" date="2018-05" db="EMBL/GenBank/DDBJ databases">
        <title>Genomic Encyclopedia of Type Strains, Phase IV (KMG-IV): sequencing the most valuable type-strain genomes for metagenomic binning, comparative biology and taxonomic classification.</title>
        <authorList>
            <person name="Goeker M."/>
        </authorList>
    </citation>
    <scope>NUCLEOTIDE SEQUENCE [LARGE SCALE GENOMIC DNA]</scope>
    <source>
        <strain evidence="1 2">DSM 24906</strain>
    </source>
</reference>
<evidence type="ECO:0000313" key="1">
    <source>
        <dbReference type="EMBL" id="PWJ87131.1"/>
    </source>
</evidence>